<evidence type="ECO:0000313" key="1">
    <source>
        <dbReference type="EMBL" id="DAD86328.1"/>
    </source>
</evidence>
<protein>
    <submittedName>
        <fullName evidence="1">Uncharacterized protein</fullName>
    </submittedName>
</protein>
<dbReference type="EMBL" id="BK014997">
    <property type="protein sequence ID" value="DAD86328.1"/>
    <property type="molecule type" value="Genomic_DNA"/>
</dbReference>
<reference evidence="1" key="1">
    <citation type="journal article" date="2021" name="Proc. Natl. Acad. Sci. U.S.A.">
        <title>A Catalog of Tens of Thousands of Viruses from Human Metagenomes Reveals Hidden Associations with Chronic Diseases.</title>
        <authorList>
            <person name="Tisza M.J."/>
            <person name="Buck C.B."/>
        </authorList>
    </citation>
    <scope>NUCLEOTIDE SEQUENCE</scope>
    <source>
        <strain evidence="1">Ctsus30</strain>
    </source>
</reference>
<sequence>MFAPNRAFACAIDRQKIAFLVVAFVFCKAGHCFKVTRERGFHFSASFRLFVCRYLKTSGLAMCCQHENM</sequence>
<accession>A0A8S5MW04</accession>
<organism evidence="1">
    <name type="scientific">Siphoviridae sp. ctsus30</name>
    <dbReference type="NCBI Taxonomy" id="2826488"/>
    <lineage>
        <taxon>Viruses</taxon>
        <taxon>Duplodnaviria</taxon>
        <taxon>Heunggongvirae</taxon>
        <taxon>Uroviricota</taxon>
        <taxon>Caudoviricetes</taxon>
    </lineage>
</organism>
<proteinExistence type="predicted"/>
<name>A0A8S5MW04_9CAUD</name>